<organism evidence="2 3">
    <name type="scientific">Sphaerospermopsis aphanizomenoides LEGE 00250</name>
    <dbReference type="NCBI Taxonomy" id="2777972"/>
    <lineage>
        <taxon>Bacteria</taxon>
        <taxon>Bacillati</taxon>
        <taxon>Cyanobacteriota</taxon>
        <taxon>Cyanophyceae</taxon>
        <taxon>Nostocales</taxon>
        <taxon>Aphanizomenonaceae</taxon>
        <taxon>Sphaerospermopsis</taxon>
        <taxon>Sphaerospermopsis aphanizomenoides</taxon>
    </lineage>
</organism>
<protein>
    <submittedName>
        <fullName evidence="2">Uncharacterized protein</fullName>
    </submittedName>
</protein>
<evidence type="ECO:0000313" key="3">
    <source>
        <dbReference type="Proteomes" id="UP000606776"/>
    </source>
</evidence>
<evidence type="ECO:0000256" key="1">
    <source>
        <dbReference type="SAM" id="MobiDB-lite"/>
    </source>
</evidence>
<feature type="compositionally biased region" description="Polar residues" evidence="1">
    <location>
        <begin position="41"/>
        <end position="53"/>
    </location>
</feature>
<comment type="caution">
    <text evidence="2">The sequence shown here is derived from an EMBL/GenBank/DDBJ whole genome shotgun (WGS) entry which is preliminary data.</text>
</comment>
<name>A0ABR9VJM4_9CYAN</name>
<proteinExistence type="predicted"/>
<accession>A0ABR9VJM4</accession>
<evidence type="ECO:0000313" key="2">
    <source>
        <dbReference type="EMBL" id="MBE9238430.1"/>
    </source>
</evidence>
<feature type="compositionally biased region" description="Low complexity" evidence="1">
    <location>
        <begin position="19"/>
        <end position="36"/>
    </location>
</feature>
<keyword evidence="3" id="KW-1185">Reference proteome</keyword>
<gene>
    <name evidence="2" type="ORF">IQ227_21000</name>
</gene>
<feature type="region of interest" description="Disordered" evidence="1">
    <location>
        <begin position="19"/>
        <end position="53"/>
    </location>
</feature>
<reference evidence="2 3" key="1">
    <citation type="submission" date="2020-10" db="EMBL/GenBank/DDBJ databases">
        <authorList>
            <person name="Castelo-Branco R."/>
            <person name="Eusebio N."/>
            <person name="Adriana R."/>
            <person name="Vieira A."/>
            <person name="Brugerolle De Fraissinette N."/>
            <person name="Rezende De Castro R."/>
            <person name="Schneider M.P."/>
            <person name="Vasconcelos V."/>
            <person name="Leao P.N."/>
        </authorList>
    </citation>
    <scope>NUCLEOTIDE SEQUENCE [LARGE SCALE GENOMIC DNA]</scope>
    <source>
        <strain evidence="2 3">LEGE 00250</strain>
    </source>
</reference>
<dbReference type="RefSeq" id="WP_193943918.1">
    <property type="nucleotide sequence ID" value="NZ_JADEWB010000172.1"/>
</dbReference>
<dbReference type="EMBL" id="JADEWB010000172">
    <property type="protein sequence ID" value="MBE9238430.1"/>
    <property type="molecule type" value="Genomic_DNA"/>
</dbReference>
<sequence>MTGKIQIISPCSPYVLITPSSQSPVASPQSAVPSPQKHNDQANYRQTISTPVV</sequence>
<dbReference type="Proteomes" id="UP000606776">
    <property type="component" value="Unassembled WGS sequence"/>
</dbReference>